<accession>A0AC61L5X7</accession>
<protein>
    <submittedName>
        <fullName evidence="1">Uncharacterized protein</fullName>
    </submittedName>
</protein>
<evidence type="ECO:0000313" key="1">
    <source>
        <dbReference type="EMBL" id="PXF61774.1"/>
    </source>
</evidence>
<proteinExistence type="predicted"/>
<dbReference type="EMBL" id="PQXF01000003">
    <property type="protein sequence ID" value="PXF61774.1"/>
    <property type="molecule type" value="Genomic_DNA"/>
</dbReference>
<name>A0AC61L5X7_9EURY</name>
<reference evidence="1" key="1">
    <citation type="submission" date="2018-01" db="EMBL/GenBank/DDBJ databases">
        <authorList>
            <person name="Krukenberg V."/>
        </authorList>
    </citation>
    <scope>NUCLEOTIDE SEQUENCE</scope>
    <source>
        <strain evidence="1">E20ANME2</strain>
    </source>
</reference>
<sequence>MTEEEITKQGDAKHSRKFWVTLGGLGVILVVSIVFVLMDVSGEEISGIVTSIAGIVGAYVIGQGYADGQAVKK</sequence>
<comment type="caution">
    <text evidence="1">The sequence shown here is derived from an EMBL/GenBank/DDBJ whole genome shotgun (WGS) entry which is preliminary data.</text>
</comment>
<gene>
    <name evidence="1" type="ORF">C4B59_02695</name>
</gene>
<organism evidence="1 2">
    <name type="scientific">Candidatus Methanogaster sp</name>
    <dbReference type="NCBI Taxonomy" id="3386292"/>
    <lineage>
        <taxon>Archaea</taxon>
        <taxon>Methanobacteriati</taxon>
        <taxon>Methanobacteriota</taxon>
        <taxon>Stenosarchaea group</taxon>
        <taxon>Methanomicrobia</taxon>
        <taxon>Methanosarcinales</taxon>
        <taxon>ANME-2 cluster</taxon>
        <taxon>Candidatus Methanogasteraceae</taxon>
        <taxon>Candidatus Methanogaster</taxon>
    </lineage>
</organism>
<dbReference type="Proteomes" id="UP000248329">
    <property type="component" value="Unassembled WGS sequence"/>
</dbReference>
<evidence type="ECO:0000313" key="2">
    <source>
        <dbReference type="Proteomes" id="UP000248329"/>
    </source>
</evidence>